<sequence>MASSSTKVEPQNEKGHVKFLPLPQSETETHDINDEHLEDQSFSISVDSTTTRTINIPDYYFPEEILNNRTQTCEIAQDLLGFIVLILLIFLPLYLRHLGSPHDDPIPPIITLNSMYVYNITTGKEGLGATWDAKFTITNSNVPSIYFRRVDFTIFYKQNPEHVLSFASSYPFYLDQEEDMKLHVNFTTGLEDNELFVENELVEEIGKDKHKDGSLSFGMQMKIQAIYYGETWVSDVTMTPHCEDLRVQFLTSKDSGRLTNPNRNFSVPIEWKPFSFF</sequence>
<dbReference type="AlphaFoldDB" id="A0A1J7HFF6"/>
<evidence type="ECO:0000256" key="1">
    <source>
        <dbReference type="SAM" id="MobiDB-lite"/>
    </source>
</evidence>
<dbReference type="Proteomes" id="UP000188354">
    <property type="component" value="Chromosome LG05"/>
</dbReference>
<dbReference type="Gramene" id="OIW11380">
    <property type="protein sequence ID" value="OIW11380"/>
    <property type="gene ID" value="TanjilG_19636"/>
</dbReference>
<proteinExistence type="predicted"/>
<keyword evidence="2" id="KW-0812">Transmembrane</keyword>
<evidence type="ECO:0000313" key="4">
    <source>
        <dbReference type="Proteomes" id="UP000188354"/>
    </source>
</evidence>
<accession>A0A1J7HFF6</accession>
<keyword evidence="4" id="KW-1185">Reference proteome</keyword>
<organism evidence="3 4">
    <name type="scientific">Lupinus angustifolius</name>
    <name type="common">Narrow-leaved blue lupine</name>
    <dbReference type="NCBI Taxonomy" id="3871"/>
    <lineage>
        <taxon>Eukaryota</taxon>
        <taxon>Viridiplantae</taxon>
        <taxon>Streptophyta</taxon>
        <taxon>Embryophyta</taxon>
        <taxon>Tracheophyta</taxon>
        <taxon>Spermatophyta</taxon>
        <taxon>Magnoliopsida</taxon>
        <taxon>eudicotyledons</taxon>
        <taxon>Gunneridae</taxon>
        <taxon>Pentapetalae</taxon>
        <taxon>rosids</taxon>
        <taxon>fabids</taxon>
        <taxon>Fabales</taxon>
        <taxon>Fabaceae</taxon>
        <taxon>Papilionoideae</taxon>
        <taxon>50 kb inversion clade</taxon>
        <taxon>genistoids sensu lato</taxon>
        <taxon>core genistoids</taxon>
        <taxon>Genisteae</taxon>
        <taxon>Lupinus</taxon>
    </lineage>
</organism>
<dbReference type="EMBL" id="CM007365">
    <property type="protein sequence ID" value="OIW11380.1"/>
    <property type="molecule type" value="Genomic_DNA"/>
</dbReference>
<evidence type="ECO:0000256" key="2">
    <source>
        <dbReference type="SAM" id="Phobius"/>
    </source>
</evidence>
<gene>
    <name evidence="3" type="ORF">TanjilG_19636</name>
</gene>
<reference evidence="3 4" key="1">
    <citation type="journal article" date="2017" name="Plant Biotechnol. J.">
        <title>A comprehensive draft genome sequence for lupin (Lupinus angustifolius), an emerging health food: insights into plant-microbe interactions and legume evolution.</title>
        <authorList>
            <person name="Hane J.K."/>
            <person name="Ming Y."/>
            <person name="Kamphuis L.G."/>
            <person name="Nelson M.N."/>
            <person name="Garg G."/>
            <person name="Atkins C.A."/>
            <person name="Bayer P.E."/>
            <person name="Bravo A."/>
            <person name="Bringans S."/>
            <person name="Cannon S."/>
            <person name="Edwards D."/>
            <person name="Foley R."/>
            <person name="Gao L.L."/>
            <person name="Harrison M.J."/>
            <person name="Huang W."/>
            <person name="Hurgobin B."/>
            <person name="Li S."/>
            <person name="Liu C.W."/>
            <person name="McGrath A."/>
            <person name="Morahan G."/>
            <person name="Murray J."/>
            <person name="Weller J."/>
            <person name="Jian J."/>
            <person name="Singh K.B."/>
        </authorList>
    </citation>
    <scope>NUCLEOTIDE SEQUENCE [LARGE SCALE GENOMIC DNA]</scope>
    <source>
        <strain evidence="4">cv. Tanjil</strain>
        <tissue evidence="3">Whole plant</tissue>
    </source>
</reference>
<evidence type="ECO:0008006" key="5">
    <source>
        <dbReference type="Google" id="ProtNLM"/>
    </source>
</evidence>
<evidence type="ECO:0000313" key="3">
    <source>
        <dbReference type="EMBL" id="OIW11380.1"/>
    </source>
</evidence>
<keyword evidence="2" id="KW-0472">Membrane</keyword>
<protein>
    <recommendedName>
        <fullName evidence="5">Late embryogenesis abundant protein LEA-2 subgroup domain-containing protein</fullName>
    </recommendedName>
</protein>
<feature type="transmembrane region" description="Helical" evidence="2">
    <location>
        <begin position="79"/>
        <end position="95"/>
    </location>
</feature>
<keyword evidence="2" id="KW-1133">Transmembrane helix</keyword>
<dbReference type="OMA" id="IYYGETW"/>
<name>A0A1J7HFF6_LUPAN</name>
<feature type="region of interest" description="Disordered" evidence="1">
    <location>
        <begin position="1"/>
        <end position="25"/>
    </location>
</feature>